<dbReference type="Proteomes" id="UP001140091">
    <property type="component" value="Unassembled WGS sequence"/>
</dbReference>
<accession>A0A9W8J716</accession>
<feature type="non-terminal residue" evidence="1">
    <location>
        <position position="1"/>
    </location>
</feature>
<reference evidence="1" key="1">
    <citation type="submission" date="2022-06" db="EMBL/GenBank/DDBJ databases">
        <title>Genome Sequence of Candolleomyces eurysporus.</title>
        <authorList>
            <person name="Buettner E."/>
        </authorList>
    </citation>
    <scope>NUCLEOTIDE SEQUENCE</scope>
    <source>
        <strain evidence="1">VTCC 930004</strain>
    </source>
</reference>
<comment type="caution">
    <text evidence="1">The sequence shown here is derived from an EMBL/GenBank/DDBJ whole genome shotgun (WGS) entry which is preliminary data.</text>
</comment>
<sequence>MQCKCSISIFESSWDLNANEIRMNRWIANWTVMDAYMLLKYIATHAQAGMNPARPGVAHALSLDIVNWGGSQVKITI</sequence>
<protein>
    <submittedName>
        <fullName evidence="1">Uncharacterized protein</fullName>
    </submittedName>
</protein>
<evidence type="ECO:0000313" key="2">
    <source>
        <dbReference type="Proteomes" id="UP001140091"/>
    </source>
</evidence>
<dbReference type="AlphaFoldDB" id="A0A9W8J716"/>
<proteinExistence type="predicted"/>
<gene>
    <name evidence="1" type="ORF">H1R20_g11479</name>
</gene>
<keyword evidence="2" id="KW-1185">Reference proteome</keyword>
<evidence type="ECO:0000313" key="1">
    <source>
        <dbReference type="EMBL" id="KAJ2925615.1"/>
    </source>
</evidence>
<dbReference type="EMBL" id="JANBPK010001144">
    <property type="protein sequence ID" value="KAJ2925615.1"/>
    <property type="molecule type" value="Genomic_DNA"/>
</dbReference>
<name>A0A9W8J716_9AGAR</name>
<organism evidence="1 2">
    <name type="scientific">Candolleomyces eurysporus</name>
    <dbReference type="NCBI Taxonomy" id="2828524"/>
    <lineage>
        <taxon>Eukaryota</taxon>
        <taxon>Fungi</taxon>
        <taxon>Dikarya</taxon>
        <taxon>Basidiomycota</taxon>
        <taxon>Agaricomycotina</taxon>
        <taxon>Agaricomycetes</taxon>
        <taxon>Agaricomycetidae</taxon>
        <taxon>Agaricales</taxon>
        <taxon>Agaricineae</taxon>
        <taxon>Psathyrellaceae</taxon>
        <taxon>Candolleomyces</taxon>
    </lineage>
</organism>